<comment type="caution">
    <text evidence="1">The sequence shown here is derived from an EMBL/GenBank/DDBJ whole genome shotgun (WGS) entry which is preliminary data.</text>
</comment>
<gene>
    <name evidence="1" type="ORF">ACJRO7_022830</name>
</gene>
<organism evidence="1 2">
    <name type="scientific">Eucalyptus globulus</name>
    <name type="common">Tasmanian blue gum</name>
    <dbReference type="NCBI Taxonomy" id="34317"/>
    <lineage>
        <taxon>Eukaryota</taxon>
        <taxon>Viridiplantae</taxon>
        <taxon>Streptophyta</taxon>
        <taxon>Embryophyta</taxon>
        <taxon>Tracheophyta</taxon>
        <taxon>Spermatophyta</taxon>
        <taxon>Magnoliopsida</taxon>
        <taxon>eudicotyledons</taxon>
        <taxon>Gunneridae</taxon>
        <taxon>Pentapetalae</taxon>
        <taxon>rosids</taxon>
        <taxon>malvids</taxon>
        <taxon>Myrtales</taxon>
        <taxon>Myrtaceae</taxon>
        <taxon>Myrtoideae</taxon>
        <taxon>Eucalypteae</taxon>
        <taxon>Eucalyptus</taxon>
    </lineage>
</organism>
<reference evidence="1 2" key="1">
    <citation type="submission" date="2024-11" db="EMBL/GenBank/DDBJ databases">
        <title>Chromosome-level genome assembly of Eucalyptus globulus Labill. provides insights into its genome evolution.</title>
        <authorList>
            <person name="Li X."/>
        </authorList>
    </citation>
    <scope>NUCLEOTIDE SEQUENCE [LARGE SCALE GENOMIC DNA]</scope>
    <source>
        <strain evidence="1">CL2024</strain>
        <tissue evidence="1">Fresh tender leaves</tissue>
    </source>
</reference>
<accession>A0ABD3K0Z7</accession>
<name>A0ABD3K0Z7_EUCGL</name>
<evidence type="ECO:0000313" key="1">
    <source>
        <dbReference type="EMBL" id="KAL3733363.1"/>
    </source>
</evidence>
<protein>
    <submittedName>
        <fullName evidence="1">Uncharacterized protein</fullName>
    </submittedName>
</protein>
<dbReference type="Proteomes" id="UP001634007">
    <property type="component" value="Unassembled WGS sequence"/>
</dbReference>
<dbReference type="AlphaFoldDB" id="A0ABD3K0Z7"/>
<dbReference type="PANTHER" id="PTHR31917:SF147">
    <property type="entry name" value="AGENET DOMAIN-CONTAINING PROTEIN"/>
    <property type="match status" value="1"/>
</dbReference>
<sequence length="90" mass="10496">MGDSRGGPEQRLREYVDLAQLRPAPPREMHELFQVEEELDVYLEDGWHFGEIREIHENSKYLVAMGGGSEEVEFGQWELRRHLERSGNGI</sequence>
<evidence type="ECO:0000313" key="2">
    <source>
        <dbReference type="Proteomes" id="UP001634007"/>
    </source>
</evidence>
<dbReference type="EMBL" id="JBJKBG010000006">
    <property type="protein sequence ID" value="KAL3733363.1"/>
    <property type="molecule type" value="Genomic_DNA"/>
</dbReference>
<dbReference type="PANTHER" id="PTHR31917">
    <property type="entry name" value="AGENET DOMAIN-CONTAINING PROTEIN-RELATED"/>
    <property type="match status" value="1"/>
</dbReference>
<proteinExistence type="predicted"/>
<keyword evidence="2" id="KW-1185">Reference proteome</keyword>